<reference evidence="1 2" key="1">
    <citation type="journal article" date="2021" name="Int. J. Syst. Evol. Microbiol.">
        <title>Amazonocrinis nigriterrae gen. nov., sp. nov., Atlanticothrix silvestris gen. nov., sp. nov. and Dendronalium phyllosphericum gen. nov., sp. nov., nostocacean cyanobacteria from Brazilian environments.</title>
        <authorList>
            <person name="Alvarenga D.O."/>
            <person name="Andreote A.P.D."/>
            <person name="Branco L.H.Z."/>
            <person name="Delbaje E."/>
            <person name="Cruz R.B."/>
            <person name="Varani A.M."/>
            <person name="Fiore M.F."/>
        </authorList>
    </citation>
    <scope>NUCLEOTIDE SEQUENCE [LARGE SCALE GENOMIC DNA]</scope>
    <source>
        <strain evidence="1 2">CENA67</strain>
    </source>
</reference>
<name>A0A8J7HTH3_9NOST</name>
<sequence length="83" mass="9975">MKLYCLQIIDNGVTNISKDYQRSGQGTNQAQDLARQLKGKFRRYPHYPQGTICELTWPMTSNWWQRFSDMQAIRNFYKKLFIH</sequence>
<dbReference type="RefSeq" id="WP_198127043.1">
    <property type="nucleotide sequence ID" value="NZ_JAECZC010000057.1"/>
</dbReference>
<dbReference type="SUPFAM" id="SSF55874">
    <property type="entry name" value="ATPase domain of HSP90 chaperone/DNA topoisomerase II/histidine kinase"/>
    <property type="match status" value="1"/>
</dbReference>
<keyword evidence="2" id="KW-1185">Reference proteome</keyword>
<comment type="caution">
    <text evidence="1">The sequence shown here is derived from an EMBL/GenBank/DDBJ whole genome shotgun (WGS) entry which is preliminary data.</text>
</comment>
<gene>
    <name evidence="1" type="ORF">I8748_24150</name>
</gene>
<evidence type="ECO:0000313" key="2">
    <source>
        <dbReference type="Proteomes" id="UP000632766"/>
    </source>
</evidence>
<dbReference type="EMBL" id="JAECZC010000057">
    <property type="protein sequence ID" value="MBH8565237.1"/>
    <property type="molecule type" value="Genomic_DNA"/>
</dbReference>
<organism evidence="1 2">
    <name type="scientific">Amazonocrinis nigriterrae CENA67</name>
    <dbReference type="NCBI Taxonomy" id="2794033"/>
    <lineage>
        <taxon>Bacteria</taxon>
        <taxon>Bacillati</taxon>
        <taxon>Cyanobacteriota</taxon>
        <taxon>Cyanophyceae</taxon>
        <taxon>Nostocales</taxon>
        <taxon>Nostocaceae</taxon>
        <taxon>Amazonocrinis</taxon>
        <taxon>Amazonocrinis nigriterrae</taxon>
    </lineage>
</organism>
<accession>A0A8J7HTH3</accession>
<dbReference type="InterPro" id="IPR036890">
    <property type="entry name" value="HATPase_C_sf"/>
</dbReference>
<dbReference type="AlphaFoldDB" id="A0A8J7HTH3"/>
<protein>
    <submittedName>
        <fullName evidence="1">Uncharacterized protein</fullName>
    </submittedName>
</protein>
<evidence type="ECO:0000313" key="1">
    <source>
        <dbReference type="EMBL" id="MBH8565237.1"/>
    </source>
</evidence>
<dbReference type="Proteomes" id="UP000632766">
    <property type="component" value="Unassembled WGS sequence"/>
</dbReference>
<proteinExistence type="predicted"/>